<organism evidence="10 13">
    <name type="scientific">Pyrodictium delaneyi</name>
    <dbReference type="NCBI Taxonomy" id="1273541"/>
    <lineage>
        <taxon>Archaea</taxon>
        <taxon>Thermoproteota</taxon>
        <taxon>Thermoprotei</taxon>
        <taxon>Desulfurococcales</taxon>
        <taxon>Pyrodictiaceae</taxon>
        <taxon>Pyrodictium</taxon>
    </lineage>
</organism>
<dbReference type="NCBIfam" id="TIGR00069">
    <property type="entry name" value="hisD"/>
    <property type="match status" value="1"/>
</dbReference>
<dbReference type="STRING" id="1273541.Pyrde_1372"/>
<keyword evidence="6" id="KW-0520">NAD</keyword>
<dbReference type="EMBL" id="NCQP01000003">
    <property type="protein sequence ID" value="OWJ54662.1"/>
    <property type="molecule type" value="Genomic_DNA"/>
</dbReference>
<dbReference type="GO" id="GO:0051287">
    <property type="term" value="F:NAD binding"/>
    <property type="evidence" value="ECO:0007669"/>
    <property type="project" value="InterPro"/>
</dbReference>
<evidence type="ECO:0000313" key="13">
    <source>
        <dbReference type="Proteomes" id="UP000058613"/>
    </source>
</evidence>
<evidence type="ECO:0000256" key="3">
    <source>
        <dbReference type="ARBA" id="ARBA00022723"/>
    </source>
</evidence>
<dbReference type="InterPro" id="IPR001692">
    <property type="entry name" value="Histidinol_DH_CS"/>
</dbReference>
<dbReference type="InterPro" id="IPR012131">
    <property type="entry name" value="Hstdl_DH"/>
</dbReference>
<dbReference type="PROSITE" id="PS00611">
    <property type="entry name" value="HISOL_DEHYDROGENASE"/>
    <property type="match status" value="1"/>
</dbReference>
<dbReference type="Gene3D" id="3.40.50.1980">
    <property type="entry name" value="Nitrogenase molybdenum iron protein domain"/>
    <property type="match status" value="2"/>
</dbReference>
<dbReference type="SUPFAM" id="SSF53720">
    <property type="entry name" value="ALDH-like"/>
    <property type="match status" value="1"/>
</dbReference>
<reference evidence="11 14" key="2">
    <citation type="submission" date="2017-05" db="EMBL/GenBank/DDBJ databases">
        <title>The draft genome of the hyperthermophilic archaeon 'Pyrodictium delaneyi strain Hulk', an iron and nitrate reducer, reveals the capacity for sulfate reduction.</title>
        <authorList>
            <person name="Demey L.M."/>
            <person name="Miller C."/>
            <person name="Manzella M."/>
            <person name="Reguera G."/>
            <person name="Kashefi K."/>
        </authorList>
    </citation>
    <scope>NUCLEOTIDE SEQUENCE [LARGE SCALE GENOMIC DNA]</scope>
    <source>
        <strain evidence="11 14">Hulk</strain>
    </source>
</reference>
<evidence type="ECO:0000256" key="9">
    <source>
        <dbReference type="RuleBase" id="RU004175"/>
    </source>
</evidence>
<accession>A0A0P0N4U6</accession>
<evidence type="ECO:0000256" key="1">
    <source>
        <dbReference type="ARBA" id="ARBA00010178"/>
    </source>
</evidence>
<keyword evidence="6" id="KW-0368">Histidine biosynthesis</keyword>
<dbReference type="Proteomes" id="UP000058613">
    <property type="component" value="Chromosome"/>
</dbReference>
<gene>
    <name evidence="12" type="ORF">Pdsh_06500</name>
    <name evidence="11" type="ORF">Pdsh_06715</name>
    <name evidence="10" type="ORF">Pyrde_1372</name>
</gene>
<evidence type="ECO:0000256" key="4">
    <source>
        <dbReference type="ARBA" id="ARBA00022833"/>
    </source>
</evidence>
<dbReference type="GO" id="GO:0046872">
    <property type="term" value="F:metal ion binding"/>
    <property type="evidence" value="ECO:0007669"/>
    <property type="project" value="UniProtKB-KW"/>
</dbReference>
<dbReference type="Proteomes" id="UP000196694">
    <property type="component" value="Unassembled WGS sequence"/>
</dbReference>
<dbReference type="Pfam" id="PF00815">
    <property type="entry name" value="Histidinol_dh"/>
    <property type="match status" value="1"/>
</dbReference>
<evidence type="ECO:0000256" key="8">
    <source>
        <dbReference type="PIRSR" id="PIRSR000099-4"/>
    </source>
</evidence>
<evidence type="ECO:0000256" key="7">
    <source>
        <dbReference type="PIRSR" id="PIRSR000099-1"/>
    </source>
</evidence>
<dbReference type="PANTHER" id="PTHR21256">
    <property type="entry name" value="HISTIDINOL DEHYDROGENASE HDH"/>
    <property type="match status" value="1"/>
</dbReference>
<feature type="binding site" evidence="8">
    <location>
        <position position="349"/>
    </location>
    <ligand>
        <name>Zn(2+)</name>
        <dbReference type="ChEBI" id="CHEBI:29105"/>
    </ligand>
</feature>
<dbReference type="CDD" id="cd06572">
    <property type="entry name" value="Histidinol_dh"/>
    <property type="match status" value="1"/>
</dbReference>
<dbReference type="GO" id="GO:0000105">
    <property type="term" value="P:L-histidine biosynthetic process"/>
    <property type="evidence" value="ECO:0007669"/>
    <property type="project" value="UniProtKB-UniRule"/>
</dbReference>
<evidence type="ECO:0000313" key="10">
    <source>
        <dbReference type="EMBL" id="ALL01418.1"/>
    </source>
</evidence>
<dbReference type="PIRSF" id="PIRSF000099">
    <property type="entry name" value="Histidinol_dh"/>
    <property type="match status" value="1"/>
</dbReference>
<dbReference type="UniPathway" id="UPA00031">
    <property type="reaction ID" value="UER00014"/>
</dbReference>
<keyword evidence="6" id="KW-0028">Amino-acid biosynthesis</keyword>
<reference evidence="10 13" key="1">
    <citation type="submission" date="2015-10" db="EMBL/GenBank/DDBJ databases">
        <title>Complete genome sequence of hyperthermophilic archaeon Pyrodictium delaneyi Su06.</title>
        <authorList>
            <person name="Jung J.-H."/>
            <person name="Lin J."/>
            <person name="Holden J.F."/>
            <person name="Park C.-S."/>
        </authorList>
    </citation>
    <scope>NUCLEOTIDE SEQUENCE [LARGE SCALE GENOMIC DNA]</scope>
    <source>
        <strain evidence="10 13">Su06</strain>
    </source>
</reference>
<keyword evidence="4 8" id="KW-0862">Zinc</keyword>
<dbReference type="EMBL" id="CP013011">
    <property type="protein sequence ID" value="ALL01418.1"/>
    <property type="molecule type" value="Genomic_DNA"/>
</dbReference>
<dbReference type="FunFam" id="3.40.50.1980:FF:000001">
    <property type="entry name" value="Histidinol dehydrogenase"/>
    <property type="match status" value="1"/>
</dbReference>
<dbReference type="InterPro" id="IPR022695">
    <property type="entry name" value="Histidinol_DH_monofunct"/>
</dbReference>
<dbReference type="PATRIC" id="fig|1273541.4.peg.1464"/>
<comment type="cofactor">
    <cofactor evidence="8">
        <name>Zn(2+)</name>
        <dbReference type="ChEBI" id="CHEBI:29105"/>
    </cofactor>
    <text evidence="8">Binds 1 zinc ion per subunit.</text>
</comment>
<dbReference type="GO" id="GO:0004399">
    <property type="term" value="F:histidinol dehydrogenase activity"/>
    <property type="evidence" value="ECO:0007669"/>
    <property type="project" value="UniProtKB-UniRule"/>
</dbReference>
<evidence type="ECO:0000313" key="12">
    <source>
        <dbReference type="EMBL" id="OWJ54662.1"/>
    </source>
</evidence>
<feature type="binding site" evidence="8">
    <location>
        <position position="262"/>
    </location>
    <ligand>
        <name>Zn(2+)</name>
        <dbReference type="ChEBI" id="CHEBI:29105"/>
    </ligand>
</feature>
<dbReference type="GO" id="GO:0005829">
    <property type="term" value="C:cytosol"/>
    <property type="evidence" value="ECO:0007669"/>
    <property type="project" value="TreeGrafter"/>
</dbReference>
<proteinExistence type="inferred from homology"/>
<evidence type="ECO:0000256" key="2">
    <source>
        <dbReference type="ARBA" id="ARBA00016531"/>
    </source>
</evidence>
<dbReference type="AlphaFoldDB" id="A0A0P0N4U6"/>
<dbReference type="RefSeq" id="WP_055409383.1">
    <property type="nucleotide sequence ID" value="NZ_CP013011.1"/>
</dbReference>
<sequence>MPRLVYAEWPRGPGAEELRGLLERSYSLDEYVERVRPIVEDVRRRGYEAAREYSRRFDGVAPEDPRVPRSVMREALESLDTSIVEALEKAVEAVRLYHVSTRPAETGVPGARLRWLPVERVGVYAPGGAHPYPSTVVHTVVPAKAAGCSRVVVASPPCRGQGCRGFPVHPAVLAAAYLAGADMVYALGGAQAVAALAYGAEPVERVDMVVGPGSPYVQAAKLLVSSVVGVDMIAGPTEVAVVADCTADPRQVALDMLAEAEHGPLSLAVLATPCRGLAERVYEILRQEAREGIGDLAVAVTPGLDEALELADAMAPEHLVAYLGDPGPVLERRVSAGVVSLGVPPALLDYAYGPSHVLPTGGSARWMGGLSVYTFLRPVAHVEPGLEERYLEAAITLARLEGFENHARSLEHRLEELRRGGRSLDGQ</sequence>
<protein>
    <recommendedName>
        <fullName evidence="2 6">Histidinol dehydrogenase</fullName>
        <shortName evidence="6">HDH</shortName>
        <ecNumber evidence="6">1.1.1.23</ecNumber>
    </recommendedName>
</protein>
<evidence type="ECO:0000313" key="11">
    <source>
        <dbReference type="EMBL" id="OWJ54482.1"/>
    </source>
</evidence>
<dbReference type="PANTHER" id="PTHR21256:SF2">
    <property type="entry name" value="HISTIDINE BIOSYNTHESIS TRIFUNCTIONAL PROTEIN"/>
    <property type="match status" value="1"/>
</dbReference>
<dbReference type="KEGG" id="pdl:Pyrde_1372"/>
<dbReference type="InterPro" id="IPR016161">
    <property type="entry name" value="Ald_DH/histidinol_DH"/>
</dbReference>
<feature type="active site" description="Proton acceptor" evidence="7">
    <location>
        <position position="318"/>
    </location>
</feature>
<comment type="similarity">
    <text evidence="1 6 9">Belongs to the histidinol dehydrogenase family.</text>
</comment>
<dbReference type="EMBL" id="NCQP01000005">
    <property type="protein sequence ID" value="OWJ54482.1"/>
    <property type="molecule type" value="Genomic_DNA"/>
</dbReference>
<comment type="function">
    <text evidence="6">Catalyzes the sequential NAD-dependent oxidations of L-histidinol to L-histidinaldehyde and then to L-histidine.</text>
</comment>
<dbReference type="GeneID" id="26099713"/>
<evidence type="ECO:0000256" key="6">
    <source>
        <dbReference type="PIRNR" id="PIRNR000099"/>
    </source>
</evidence>
<dbReference type="PRINTS" id="PR00083">
    <property type="entry name" value="HOLDHDRGNASE"/>
</dbReference>
<feature type="active site" description="Proton acceptor" evidence="7">
    <location>
        <position position="317"/>
    </location>
</feature>
<feature type="binding site" evidence="8">
    <location>
        <position position="406"/>
    </location>
    <ligand>
        <name>Zn(2+)</name>
        <dbReference type="ChEBI" id="CHEBI:29105"/>
    </ligand>
</feature>
<keyword evidence="3 8" id="KW-0479">Metal-binding</keyword>
<evidence type="ECO:0000256" key="5">
    <source>
        <dbReference type="ARBA" id="ARBA00023002"/>
    </source>
</evidence>
<feature type="binding site" evidence="8">
    <location>
        <position position="259"/>
    </location>
    <ligand>
        <name>Zn(2+)</name>
        <dbReference type="ChEBI" id="CHEBI:29105"/>
    </ligand>
</feature>
<dbReference type="Gene3D" id="1.20.5.1300">
    <property type="match status" value="1"/>
</dbReference>
<keyword evidence="14" id="KW-1185">Reference proteome</keyword>
<comment type="catalytic activity">
    <reaction evidence="6">
        <text>L-histidinol + 2 NAD(+) + H2O = L-histidine + 2 NADH + 3 H(+)</text>
        <dbReference type="Rhea" id="RHEA:20641"/>
        <dbReference type="ChEBI" id="CHEBI:15377"/>
        <dbReference type="ChEBI" id="CHEBI:15378"/>
        <dbReference type="ChEBI" id="CHEBI:57540"/>
        <dbReference type="ChEBI" id="CHEBI:57595"/>
        <dbReference type="ChEBI" id="CHEBI:57699"/>
        <dbReference type="ChEBI" id="CHEBI:57945"/>
        <dbReference type="EC" id="1.1.1.23"/>
    </reaction>
</comment>
<dbReference type="OrthoDB" id="36308at2157"/>
<name>A0A0P0N4U6_9CREN</name>
<comment type="pathway">
    <text evidence="6">Amino-acid biosynthesis; L-histidine biosynthesis; L-histidine from 5-phospho-alpha-D-ribose 1-diphosphate: step 9/9.</text>
</comment>
<evidence type="ECO:0000313" key="14">
    <source>
        <dbReference type="Proteomes" id="UP000196694"/>
    </source>
</evidence>
<keyword evidence="5 6" id="KW-0560">Oxidoreductase</keyword>
<dbReference type="EC" id="1.1.1.23" evidence="6"/>